<feature type="compositionally biased region" description="Basic and acidic residues" evidence="1">
    <location>
        <begin position="452"/>
        <end position="465"/>
    </location>
</feature>
<feature type="compositionally biased region" description="Low complexity" evidence="1">
    <location>
        <begin position="869"/>
        <end position="883"/>
    </location>
</feature>
<comment type="caution">
    <text evidence="2">The sequence shown here is derived from an EMBL/GenBank/DDBJ whole genome shotgun (WGS) entry which is preliminary data.</text>
</comment>
<evidence type="ECO:0000256" key="1">
    <source>
        <dbReference type="SAM" id="MobiDB-lite"/>
    </source>
</evidence>
<feature type="compositionally biased region" description="Low complexity" evidence="1">
    <location>
        <begin position="685"/>
        <end position="698"/>
    </location>
</feature>
<feature type="compositionally biased region" description="Basic and acidic residues" evidence="1">
    <location>
        <begin position="608"/>
        <end position="622"/>
    </location>
</feature>
<feature type="compositionally biased region" description="Basic and acidic residues" evidence="1">
    <location>
        <begin position="347"/>
        <end position="360"/>
    </location>
</feature>
<feature type="compositionally biased region" description="Acidic residues" evidence="1">
    <location>
        <begin position="578"/>
        <end position="588"/>
    </location>
</feature>
<protein>
    <submittedName>
        <fullName evidence="2">Uncharacterized protein</fullName>
    </submittedName>
</protein>
<feature type="region of interest" description="Disordered" evidence="1">
    <location>
        <begin position="201"/>
        <end position="622"/>
    </location>
</feature>
<feature type="compositionally biased region" description="Polar residues" evidence="1">
    <location>
        <begin position="282"/>
        <end position="301"/>
    </location>
</feature>
<feature type="region of interest" description="Disordered" evidence="1">
    <location>
        <begin position="861"/>
        <end position="886"/>
    </location>
</feature>
<evidence type="ECO:0000313" key="2">
    <source>
        <dbReference type="EMBL" id="KHN87908.1"/>
    </source>
</evidence>
<feature type="compositionally biased region" description="Polar residues" evidence="1">
    <location>
        <begin position="466"/>
        <end position="475"/>
    </location>
</feature>
<feature type="compositionally biased region" description="Basic and acidic residues" evidence="1">
    <location>
        <begin position="117"/>
        <end position="127"/>
    </location>
</feature>
<dbReference type="STRING" id="6265.A0A0B2W1P9"/>
<feature type="compositionally biased region" description="Basic and acidic residues" evidence="1">
    <location>
        <begin position="553"/>
        <end position="571"/>
    </location>
</feature>
<keyword evidence="3" id="KW-1185">Reference proteome</keyword>
<feature type="compositionally biased region" description="Low complexity" evidence="1">
    <location>
        <begin position="55"/>
        <end position="70"/>
    </location>
</feature>
<feature type="region of interest" description="Disordered" evidence="1">
    <location>
        <begin position="677"/>
        <end position="700"/>
    </location>
</feature>
<accession>A0A0B2W1P9</accession>
<gene>
    <name evidence="2" type="ORF">Tcan_18803</name>
</gene>
<dbReference type="Proteomes" id="UP000031036">
    <property type="component" value="Unassembled WGS sequence"/>
</dbReference>
<feature type="compositionally biased region" description="Basic and acidic residues" evidence="1">
    <location>
        <begin position="406"/>
        <end position="440"/>
    </location>
</feature>
<dbReference type="EMBL" id="JPKZ01000319">
    <property type="protein sequence ID" value="KHN87908.1"/>
    <property type="molecule type" value="Genomic_DNA"/>
</dbReference>
<proteinExistence type="predicted"/>
<feature type="compositionally biased region" description="Polar residues" evidence="1">
    <location>
        <begin position="220"/>
        <end position="230"/>
    </location>
</feature>
<feature type="region of interest" description="Disordered" evidence="1">
    <location>
        <begin position="1"/>
        <end position="187"/>
    </location>
</feature>
<feature type="compositionally biased region" description="Basic residues" evidence="1">
    <location>
        <begin position="595"/>
        <end position="607"/>
    </location>
</feature>
<dbReference type="OrthoDB" id="5856197at2759"/>
<organism evidence="2 3">
    <name type="scientific">Toxocara canis</name>
    <name type="common">Canine roundworm</name>
    <dbReference type="NCBI Taxonomy" id="6265"/>
    <lineage>
        <taxon>Eukaryota</taxon>
        <taxon>Metazoa</taxon>
        <taxon>Ecdysozoa</taxon>
        <taxon>Nematoda</taxon>
        <taxon>Chromadorea</taxon>
        <taxon>Rhabditida</taxon>
        <taxon>Spirurina</taxon>
        <taxon>Ascaridomorpha</taxon>
        <taxon>Ascaridoidea</taxon>
        <taxon>Toxocaridae</taxon>
        <taxon>Toxocara</taxon>
    </lineage>
</organism>
<feature type="compositionally biased region" description="Basic and acidic residues" evidence="1">
    <location>
        <begin position="201"/>
        <end position="215"/>
    </location>
</feature>
<feature type="compositionally biased region" description="Basic and acidic residues" evidence="1">
    <location>
        <begin position="376"/>
        <end position="385"/>
    </location>
</feature>
<feature type="compositionally biased region" description="Basic and acidic residues" evidence="1">
    <location>
        <begin position="76"/>
        <end position="87"/>
    </location>
</feature>
<reference evidence="2 3" key="1">
    <citation type="submission" date="2014-11" db="EMBL/GenBank/DDBJ databases">
        <title>Genetic blueprint of the zoonotic pathogen Toxocara canis.</title>
        <authorList>
            <person name="Zhu X.-Q."/>
            <person name="Korhonen P.K."/>
            <person name="Cai H."/>
            <person name="Young N.D."/>
            <person name="Nejsum P."/>
            <person name="von Samson-Himmelstjerna G."/>
            <person name="Boag P.R."/>
            <person name="Tan P."/>
            <person name="Li Q."/>
            <person name="Min J."/>
            <person name="Yang Y."/>
            <person name="Wang X."/>
            <person name="Fang X."/>
            <person name="Hall R.S."/>
            <person name="Hofmann A."/>
            <person name="Sternberg P.W."/>
            <person name="Jex A.R."/>
            <person name="Gasser R.B."/>
        </authorList>
    </citation>
    <scope>NUCLEOTIDE SEQUENCE [LARGE SCALE GENOMIC DNA]</scope>
    <source>
        <strain evidence="2">PN_DK_2014</strain>
    </source>
</reference>
<name>A0A0B2W1P9_TOXCA</name>
<feature type="compositionally biased region" description="Low complexity" evidence="1">
    <location>
        <begin position="535"/>
        <end position="545"/>
    </location>
</feature>
<feature type="compositionally biased region" description="Polar residues" evidence="1">
    <location>
        <begin position="492"/>
        <end position="522"/>
    </location>
</feature>
<evidence type="ECO:0000313" key="3">
    <source>
        <dbReference type="Proteomes" id="UP000031036"/>
    </source>
</evidence>
<dbReference type="AlphaFoldDB" id="A0A0B2W1P9"/>
<feature type="compositionally biased region" description="Basic and acidic residues" evidence="1">
    <location>
        <begin position="476"/>
        <end position="491"/>
    </location>
</feature>
<sequence length="1135" mass="124511">MVGASSTPPSGAHTPHSHVHSVPPSRASIPNTTITSGRPPLPISMREAQLPIHGSSSSSTTPPLLSSMPSQLDPGHLIEEKRVERSHGLPPNGRPRGSGGSSLLKQAIANRMNPEMAARREPRESKDSTLSTIPPQPLAKTNAIESLTSESVGGDDKSSCGGFTASSTESVRVGSEENKNSSEESDIMNKSILANAAWYRDNDGRTGFKPKEWDGVKGGQRSQVKQLSNQDTDHKREKKHSPNKMQLHDLLRSVSPEQQMRPTAGKSSEHIGESSKAPCHASTATVPQKNDAPTSGQQVSTGEGRARQPISPERTKSSTAIQGAIIPTKIRDEQSGSQHSVQRAKLIHKDLASAKMRQDATGEEQNNKYENYSTEVAKKREEKRKPGPLKSSEEENDIGAGTSKSDITKERSTRLHEASSTHDTDLDDSKERMKREKLIENDLLSAKSVRQRMIERSSNEQDNATRENTPISRLDATSRTETLTKTDKTRSEPTSNSNSPTVWSPDINANRSNRSGFKSLNSPHGGLSDRRDSTLSESSRLSGSSHKNVTFSDRVEVTEIESRERRNELSHENSCLADNDETSDEEEAAFTRPRISPRRQMRSKQAKTNHEGMMREQELEKETGIGVERESDVVSGNELSRENSEDSVLKGFIPKEVFKKVDLSSGDTVLSVVEGQSYSQPTYGPPSSLTASSTSDTSPVDETALDSYYFSTTDADYSRQEAHLGESMYDGSQPSVYEEDLYGPDRTRYFDDREHFSLQTLPMSVRRAIVEERMRQNGQERYISDQGAPMLGSMSRLHDTLSTSSGSSSSASFPNMPRSASGYFEASQSDVSLEHPFDHYTQSSSNAELNVNEQLQLSYYDNVPYGGQSNNPNGSLTSTGSSTVLAHNPREEDPVFFLNSIALSNAKRKHQQHANSSDNSTIVERSSAITDQDDFSRRQLENVHVSSCSTISQPALYGIDSSSEEAARYDAGWEPHAQTSAEITGIAYSANQINSGAMQFDVNARAVGVSPRDVISTNAQFSIAKQQGTYGAFQPLSKAQQADIIVSEPDGSKFVSPSDVTTLSKEERLRRQFVSRFGSVRAPIERLESDGEEYPIGPNHRKSSYDSLASANSRESVISAASIRAEALVRRNFNY</sequence>